<dbReference type="GO" id="GO:0006629">
    <property type="term" value="P:lipid metabolic process"/>
    <property type="evidence" value="ECO:0007669"/>
    <property type="project" value="InterPro"/>
</dbReference>
<dbReference type="Pfam" id="PF03009">
    <property type="entry name" value="GDPD"/>
    <property type="match status" value="1"/>
</dbReference>
<gene>
    <name evidence="2" type="ordered locus">Fleli_3600</name>
</gene>
<dbReference type="InterPro" id="IPR030395">
    <property type="entry name" value="GP_PDE_dom"/>
</dbReference>
<feature type="domain" description="GP-PDE" evidence="1">
    <location>
        <begin position="8"/>
        <end position="285"/>
    </location>
</feature>
<proteinExistence type="predicted"/>
<dbReference type="STRING" id="880071.Fleli_3600"/>
<dbReference type="eggNOG" id="COG0584">
    <property type="taxonomic scope" value="Bacteria"/>
</dbReference>
<evidence type="ECO:0000313" key="2">
    <source>
        <dbReference type="EMBL" id="AFM05918.1"/>
    </source>
</evidence>
<sequence>MQNKTSITTFQGHRGARGLAPENTIPSFKKALEYGLQGLEIDIVLTAENQFLVSHDPFFSHEFCSKPNGEAISKKEELQRLIYKMDYETIKKYDCGKRGHLRYPEQKPFPATKPLLKSFFEEIEKYVLNNKIKKPFYTLEIKSELAWYGFMQPLPSEMVALFIKEITAYPFFDTIKDRLLIESFDVNILNELYKQTQHTDTKFEIGFLVENKLSIEENLAKLNFMPSVYVPYYRLLTKKKIEELHQKGLKVFTWTVNNTEVMQKLKNWGVDSIITDFPNRIPVFESILK</sequence>
<evidence type="ECO:0000259" key="1">
    <source>
        <dbReference type="PROSITE" id="PS51704"/>
    </source>
</evidence>
<dbReference type="OrthoDB" id="384721at2"/>
<dbReference type="PANTHER" id="PTHR46211">
    <property type="entry name" value="GLYCEROPHOSPHORYL DIESTER PHOSPHODIESTERASE"/>
    <property type="match status" value="1"/>
</dbReference>
<dbReference type="PATRIC" id="fig|880071.3.peg.3606"/>
<dbReference type="PROSITE" id="PS51704">
    <property type="entry name" value="GP_PDE"/>
    <property type="match status" value="1"/>
</dbReference>
<accession>I4APN3</accession>
<keyword evidence="3" id="KW-1185">Reference proteome</keyword>
<protein>
    <submittedName>
        <fullName evidence="2">Glycerophosphoryl diester phosphodiesterase</fullName>
    </submittedName>
</protein>
<name>I4APN3_BERLS</name>
<reference evidence="3" key="1">
    <citation type="submission" date="2012-06" db="EMBL/GenBank/DDBJ databases">
        <title>The complete genome of Flexibacter litoralis DSM 6794.</title>
        <authorList>
            <person name="Lucas S."/>
            <person name="Copeland A."/>
            <person name="Lapidus A."/>
            <person name="Glavina del Rio T."/>
            <person name="Dalin E."/>
            <person name="Tice H."/>
            <person name="Bruce D."/>
            <person name="Goodwin L."/>
            <person name="Pitluck S."/>
            <person name="Peters L."/>
            <person name="Ovchinnikova G."/>
            <person name="Lu M."/>
            <person name="Kyrpides N."/>
            <person name="Mavromatis K."/>
            <person name="Ivanova N."/>
            <person name="Brettin T."/>
            <person name="Detter J.C."/>
            <person name="Han C."/>
            <person name="Larimer F."/>
            <person name="Land M."/>
            <person name="Hauser L."/>
            <person name="Markowitz V."/>
            <person name="Cheng J.-F."/>
            <person name="Hugenholtz P."/>
            <person name="Woyke T."/>
            <person name="Wu D."/>
            <person name="Spring S."/>
            <person name="Lang E."/>
            <person name="Kopitz M."/>
            <person name="Brambilla E."/>
            <person name="Klenk H.-P."/>
            <person name="Eisen J.A."/>
        </authorList>
    </citation>
    <scope>NUCLEOTIDE SEQUENCE [LARGE SCALE GENOMIC DNA]</scope>
    <source>
        <strain evidence="3">ATCC 23117 / DSM 6794 / NBRC 15988 / NCIMB 1366 / Sio-4</strain>
    </source>
</reference>
<dbReference type="GO" id="GO:0008081">
    <property type="term" value="F:phosphoric diester hydrolase activity"/>
    <property type="evidence" value="ECO:0007669"/>
    <property type="project" value="InterPro"/>
</dbReference>
<dbReference type="Gene3D" id="3.20.20.190">
    <property type="entry name" value="Phosphatidylinositol (PI) phosphodiesterase"/>
    <property type="match status" value="1"/>
</dbReference>
<dbReference type="HOGENOM" id="CLU_030006_3_1_10"/>
<dbReference type="KEGG" id="fli:Fleli_3600"/>
<dbReference type="AlphaFoldDB" id="I4APN3"/>
<dbReference type="RefSeq" id="WP_014799342.1">
    <property type="nucleotide sequence ID" value="NC_018018.1"/>
</dbReference>
<dbReference type="SUPFAM" id="SSF51695">
    <property type="entry name" value="PLC-like phosphodiesterases"/>
    <property type="match status" value="1"/>
</dbReference>
<dbReference type="Proteomes" id="UP000006054">
    <property type="component" value="Chromosome"/>
</dbReference>
<dbReference type="EMBL" id="CP003345">
    <property type="protein sequence ID" value="AFM05918.1"/>
    <property type="molecule type" value="Genomic_DNA"/>
</dbReference>
<dbReference type="InterPro" id="IPR017946">
    <property type="entry name" value="PLC-like_Pdiesterase_TIM-brl"/>
</dbReference>
<evidence type="ECO:0000313" key="3">
    <source>
        <dbReference type="Proteomes" id="UP000006054"/>
    </source>
</evidence>
<dbReference type="PANTHER" id="PTHR46211:SF14">
    <property type="entry name" value="GLYCEROPHOSPHODIESTER PHOSPHODIESTERASE"/>
    <property type="match status" value="1"/>
</dbReference>
<organism evidence="2 3">
    <name type="scientific">Bernardetia litoralis (strain ATCC 23117 / DSM 6794 / NBRC 15988 / NCIMB 1366 / Fx l1 / Sio-4)</name>
    <name type="common">Flexibacter litoralis</name>
    <dbReference type="NCBI Taxonomy" id="880071"/>
    <lineage>
        <taxon>Bacteria</taxon>
        <taxon>Pseudomonadati</taxon>
        <taxon>Bacteroidota</taxon>
        <taxon>Cytophagia</taxon>
        <taxon>Cytophagales</taxon>
        <taxon>Bernardetiaceae</taxon>
        <taxon>Bernardetia</taxon>
    </lineage>
</organism>